<evidence type="ECO:0000256" key="1">
    <source>
        <dbReference type="ARBA" id="ARBA00004229"/>
    </source>
</evidence>
<comment type="caution">
    <text evidence="10">The sequence shown here is derived from an EMBL/GenBank/DDBJ whole genome shotgun (WGS) entry which is preliminary data.</text>
</comment>
<proteinExistence type="inferred from homology"/>
<sequence length="533" mass="60378">MVKNFKYSKKHIFNEQKFNFEKQIWIIYEMLDIISEIDMLVRARYPLIYIISNEENRVIKGIKTISKNSLWIWSYSTGFRRDGRGAVNEPTKDPLQALKFINNNRDKGIYILLDYHPFLEDGNPDVVRFFRELTMILKGFIKNIIIISSILTIPPELEKDITVLDFPLPKKGEIGKLYDDIKGDVEHDGRIPPINGNKQHVIRALTGLTETEIENILYKSIIKHRRFDIDTIISIKKQIIRKAGKLEYFHTTESIDNVGGYDNFKEWINKRGNAFSDEARSFGIPYPKGVLLLGVQGCGKSLLCKCAASLWKVPLLRLDMGRIMAGIVGSSEDNMKKALDLAVDVAPCILWIDEVDKAFSGLGSSNFSDGGTTDRVVASFLTFLQENTAPVFVMATANAIQGLPPALIRKGRIDEIFWMDLPSPSERADIFRIHITKRGRDVENYNIPALVDVSHKYSGAEIEASIVSGLYDAFDDGVELCNDHIINSLKTAVPLSITMAESINAMRQWSTNRARPASLPHEEPERRKRGIEL</sequence>
<dbReference type="Pfam" id="PF00004">
    <property type="entry name" value="AAA"/>
    <property type="match status" value="1"/>
</dbReference>
<dbReference type="InterPro" id="IPR027417">
    <property type="entry name" value="P-loop_NTPase"/>
</dbReference>
<comment type="similarity">
    <text evidence="6">Belongs to the AAA ATPase family. Highly divergent.</text>
</comment>
<evidence type="ECO:0000313" key="10">
    <source>
        <dbReference type="EMBL" id="KKM02448.1"/>
    </source>
</evidence>
<dbReference type="GO" id="GO:0016887">
    <property type="term" value="F:ATP hydrolysis activity"/>
    <property type="evidence" value="ECO:0007669"/>
    <property type="project" value="InterPro"/>
</dbReference>
<evidence type="ECO:0000256" key="2">
    <source>
        <dbReference type="ARBA" id="ARBA00022528"/>
    </source>
</evidence>
<evidence type="ECO:0000256" key="4">
    <source>
        <dbReference type="ARBA" id="ARBA00022741"/>
    </source>
</evidence>
<dbReference type="SUPFAM" id="SSF52540">
    <property type="entry name" value="P-loop containing nucleoside triphosphate hydrolases"/>
    <property type="match status" value="1"/>
</dbReference>
<evidence type="ECO:0000259" key="9">
    <source>
        <dbReference type="SMART" id="SM00382"/>
    </source>
</evidence>
<dbReference type="EMBL" id="LAZR01016927">
    <property type="protein sequence ID" value="KKM02448.1"/>
    <property type="molecule type" value="Genomic_DNA"/>
</dbReference>
<dbReference type="InterPro" id="IPR003593">
    <property type="entry name" value="AAA+_ATPase"/>
</dbReference>
<organism evidence="10">
    <name type="scientific">marine sediment metagenome</name>
    <dbReference type="NCBI Taxonomy" id="412755"/>
    <lineage>
        <taxon>unclassified sequences</taxon>
        <taxon>metagenomes</taxon>
        <taxon>ecological metagenomes</taxon>
    </lineage>
</organism>
<keyword evidence="3" id="KW-0934">Plastid</keyword>
<dbReference type="Gene3D" id="1.10.8.60">
    <property type="match status" value="1"/>
</dbReference>
<reference evidence="10" key="1">
    <citation type="journal article" date="2015" name="Nature">
        <title>Complex archaea that bridge the gap between prokaryotes and eukaryotes.</title>
        <authorList>
            <person name="Spang A."/>
            <person name="Saw J.H."/>
            <person name="Jorgensen S.L."/>
            <person name="Zaremba-Niedzwiedzka K."/>
            <person name="Martijn J."/>
            <person name="Lind A.E."/>
            <person name="van Eijk R."/>
            <person name="Schleper C."/>
            <person name="Guy L."/>
            <person name="Ettema T.J."/>
        </authorList>
    </citation>
    <scope>NUCLEOTIDE SEQUENCE</scope>
</reference>
<name>A0A0F9JU38_9ZZZZ</name>
<keyword evidence="2" id="KW-0150">Chloroplast</keyword>
<evidence type="ECO:0000256" key="5">
    <source>
        <dbReference type="ARBA" id="ARBA00022840"/>
    </source>
</evidence>
<dbReference type="InterPro" id="IPR003959">
    <property type="entry name" value="ATPase_AAA_core"/>
</dbReference>
<dbReference type="SMART" id="SM00382">
    <property type="entry name" value="AAA"/>
    <property type="match status" value="1"/>
</dbReference>
<feature type="compositionally biased region" description="Basic and acidic residues" evidence="8">
    <location>
        <begin position="520"/>
        <end position="533"/>
    </location>
</feature>
<feature type="domain" description="AAA+ ATPase" evidence="9">
    <location>
        <begin position="286"/>
        <end position="423"/>
    </location>
</feature>
<dbReference type="PANTHER" id="PTHR42960">
    <property type="entry name" value="YCF46 PROTEIN"/>
    <property type="match status" value="1"/>
</dbReference>
<evidence type="ECO:0000256" key="8">
    <source>
        <dbReference type="SAM" id="MobiDB-lite"/>
    </source>
</evidence>
<dbReference type="PANTHER" id="PTHR42960:SF1">
    <property type="entry name" value="YCF46 PROTEIN"/>
    <property type="match status" value="1"/>
</dbReference>
<dbReference type="Gene3D" id="3.40.50.300">
    <property type="entry name" value="P-loop containing nucleotide triphosphate hydrolases"/>
    <property type="match status" value="1"/>
</dbReference>
<accession>A0A0F9JU38</accession>
<gene>
    <name evidence="10" type="ORF">LCGC14_1784300</name>
</gene>
<protein>
    <recommendedName>
        <fullName evidence="7">Uncharacterized AAA domain-containing protein ycf46</fullName>
    </recommendedName>
</protein>
<comment type="subcellular location">
    <subcellularLocation>
        <location evidence="1">Plastid</location>
        <location evidence="1">Chloroplast</location>
    </subcellularLocation>
</comment>
<keyword evidence="5" id="KW-0067">ATP-binding</keyword>
<dbReference type="GO" id="GO:0005524">
    <property type="term" value="F:ATP binding"/>
    <property type="evidence" value="ECO:0007669"/>
    <property type="project" value="UniProtKB-KW"/>
</dbReference>
<evidence type="ECO:0000256" key="6">
    <source>
        <dbReference type="ARBA" id="ARBA00038088"/>
    </source>
</evidence>
<keyword evidence="4" id="KW-0547">Nucleotide-binding</keyword>
<dbReference type="GO" id="GO:0009507">
    <property type="term" value="C:chloroplast"/>
    <property type="evidence" value="ECO:0007669"/>
    <property type="project" value="UniProtKB-SubCell"/>
</dbReference>
<evidence type="ECO:0000256" key="7">
    <source>
        <dbReference type="ARBA" id="ARBA00040480"/>
    </source>
</evidence>
<feature type="region of interest" description="Disordered" evidence="8">
    <location>
        <begin position="511"/>
        <end position="533"/>
    </location>
</feature>
<dbReference type="InterPro" id="IPR052381">
    <property type="entry name" value="AAA_domain_protein"/>
</dbReference>
<dbReference type="AlphaFoldDB" id="A0A0F9JU38"/>
<evidence type="ECO:0000256" key="3">
    <source>
        <dbReference type="ARBA" id="ARBA00022640"/>
    </source>
</evidence>